<proteinExistence type="predicted"/>
<protein>
    <recommendedName>
        <fullName evidence="4">Lipocalin-like domain-containing protein</fullName>
    </recommendedName>
</protein>
<sequence length="131" mass="14868">MTIAMRSLSLLLLFVILTSSIQPTEGNDSVSLNTLEGVWVIDLRPSPDAEPYTQEFEVTQVSGNTFQGFFYGSPLEGARINPNWDQLYFAFSTKDRSFDYYHSGYLKDGKLYGVSYCPGREFVQPWTGVRK</sequence>
<comment type="caution">
    <text evidence="2">The sequence shown here is derived from an EMBL/GenBank/DDBJ whole genome shotgun (WGS) entry which is preliminary data.</text>
</comment>
<dbReference type="EMBL" id="JAABOP010000001">
    <property type="protein sequence ID" value="NER10052.1"/>
    <property type="molecule type" value="Genomic_DNA"/>
</dbReference>
<organism evidence="2 3">
    <name type="scientific">Muriicola jejuensis</name>
    <dbReference type="NCBI Taxonomy" id="504488"/>
    <lineage>
        <taxon>Bacteria</taxon>
        <taxon>Pseudomonadati</taxon>
        <taxon>Bacteroidota</taxon>
        <taxon>Flavobacteriia</taxon>
        <taxon>Flavobacteriales</taxon>
        <taxon>Flavobacteriaceae</taxon>
        <taxon>Muriicola</taxon>
    </lineage>
</organism>
<keyword evidence="3" id="KW-1185">Reference proteome</keyword>
<keyword evidence="1" id="KW-0732">Signal</keyword>
<dbReference type="AlphaFoldDB" id="A0A6P0UBR2"/>
<evidence type="ECO:0008006" key="4">
    <source>
        <dbReference type="Google" id="ProtNLM"/>
    </source>
</evidence>
<evidence type="ECO:0000256" key="1">
    <source>
        <dbReference type="SAM" id="SignalP"/>
    </source>
</evidence>
<name>A0A6P0UBR2_9FLAO</name>
<accession>A0A6P0UBR2</accession>
<feature type="signal peptide" evidence="1">
    <location>
        <begin position="1"/>
        <end position="21"/>
    </location>
</feature>
<feature type="chain" id="PRO_5026973258" description="Lipocalin-like domain-containing protein" evidence="1">
    <location>
        <begin position="22"/>
        <end position="131"/>
    </location>
</feature>
<reference evidence="2 3" key="1">
    <citation type="submission" date="2020-01" db="EMBL/GenBank/DDBJ databases">
        <title>Muriicola jejuensis KCTC 22299.</title>
        <authorList>
            <person name="Wang G."/>
        </authorList>
    </citation>
    <scope>NUCLEOTIDE SEQUENCE [LARGE SCALE GENOMIC DNA]</scope>
    <source>
        <strain evidence="2 3">KCTC 22299</strain>
    </source>
</reference>
<dbReference type="RefSeq" id="WP_163692075.1">
    <property type="nucleotide sequence ID" value="NZ_FXTW01000001.1"/>
</dbReference>
<dbReference type="Proteomes" id="UP000468443">
    <property type="component" value="Unassembled WGS sequence"/>
</dbReference>
<gene>
    <name evidence="2" type="ORF">GWK09_05965</name>
</gene>
<evidence type="ECO:0000313" key="2">
    <source>
        <dbReference type="EMBL" id="NER10052.1"/>
    </source>
</evidence>
<evidence type="ECO:0000313" key="3">
    <source>
        <dbReference type="Proteomes" id="UP000468443"/>
    </source>
</evidence>